<keyword evidence="3" id="KW-1185">Reference proteome</keyword>
<organism evidence="2 3">
    <name type="scientific">Mycena pura</name>
    <dbReference type="NCBI Taxonomy" id="153505"/>
    <lineage>
        <taxon>Eukaryota</taxon>
        <taxon>Fungi</taxon>
        <taxon>Dikarya</taxon>
        <taxon>Basidiomycota</taxon>
        <taxon>Agaricomycotina</taxon>
        <taxon>Agaricomycetes</taxon>
        <taxon>Agaricomycetidae</taxon>
        <taxon>Agaricales</taxon>
        <taxon>Marasmiineae</taxon>
        <taxon>Mycenaceae</taxon>
        <taxon>Mycena</taxon>
    </lineage>
</organism>
<evidence type="ECO:0000313" key="2">
    <source>
        <dbReference type="EMBL" id="KAJ7209225.1"/>
    </source>
</evidence>
<keyword evidence="2" id="KW-0378">Hydrolase</keyword>
<evidence type="ECO:0000313" key="3">
    <source>
        <dbReference type="Proteomes" id="UP001219525"/>
    </source>
</evidence>
<sequence length="301" mass="33533">MSSPAYTESWRTGPEGTEFYTRLYKAPDPLAILVFVHGAAEHCGRYTEMHTKLAAEHRISVFAFDLRGFGRTAADTEHKSPDSAYGRTWWPEQLDDLEWAILEANQELGEALPLFTMGTSLGGGVVVGLHCDPARANNPAVKTVHGVIGGSTTVVLAKPLSGPLKWIFRQLVRVSPWMVYPIRNKTEELSRNPESGKAYNEDPLIRTPGSLKGLYYMLEEGGMLLASRYANWPKDLPVLFLHGDADPIVSYSSTKALFDKLPATDKKFIAYEGGYHELHFEPDGIKEKSMKDLVEFIHSHP</sequence>
<protein>
    <submittedName>
        <fullName evidence="2">Alpha/Beta hydrolase protein</fullName>
    </submittedName>
</protein>
<dbReference type="PANTHER" id="PTHR11614">
    <property type="entry name" value="PHOSPHOLIPASE-RELATED"/>
    <property type="match status" value="1"/>
</dbReference>
<dbReference type="InterPro" id="IPR022742">
    <property type="entry name" value="Hydrolase_4"/>
</dbReference>
<dbReference type="Proteomes" id="UP001219525">
    <property type="component" value="Unassembled WGS sequence"/>
</dbReference>
<evidence type="ECO:0000259" key="1">
    <source>
        <dbReference type="Pfam" id="PF12146"/>
    </source>
</evidence>
<dbReference type="Gene3D" id="3.40.50.1820">
    <property type="entry name" value="alpha/beta hydrolase"/>
    <property type="match status" value="1"/>
</dbReference>
<dbReference type="GO" id="GO:0016787">
    <property type="term" value="F:hydrolase activity"/>
    <property type="evidence" value="ECO:0007669"/>
    <property type="project" value="UniProtKB-KW"/>
</dbReference>
<dbReference type="EMBL" id="JARJCW010000031">
    <property type="protein sequence ID" value="KAJ7209225.1"/>
    <property type="molecule type" value="Genomic_DNA"/>
</dbReference>
<dbReference type="InterPro" id="IPR029058">
    <property type="entry name" value="AB_hydrolase_fold"/>
</dbReference>
<dbReference type="SUPFAM" id="SSF53474">
    <property type="entry name" value="alpha/beta-Hydrolases"/>
    <property type="match status" value="1"/>
</dbReference>
<dbReference type="AlphaFoldDB" id="A0AAD6VDT9"/>
<gene>
    <name evidence="2" type="ORF">GGX14DRAFT_453334</name>
</gene>
<dbReference type="InterPro" id="IPR051044">
    <property type="entry name" value="MAG_DAG_Lipase"/>
</dbReference>
<proteinExistence type="predicted"/>
<accession>A0AAD6VDT9</accession>
<dbReference type="Pfam" id="PF12146">
    <property type="entry name" value="Hydrolase_4"/>
    <property type="match status" value="1"/>
</dbReference>
<name>A0AAD6VDT9_9AGAR</name>
<reference evidence="2" key="1">
    <citation type="submission" date="2023-03" db="EMBL/GenBank/DDBJ databases">
        <title>Massive genome expansion in bonnet fungi (Mycena s.s.) driven by repeated elements and novel gene families across ecological guilds.</title>
        <authorList>
            <consortium name="Lawrence Berkeley National Laboratory"/>
            <person name="Harder C.B."/>
            <person name="Miyauchi S."/>
            <person name="Viragh M."/>
            <person name="Kuo A."/>
            <person name="Thoen E."/>
            <person name="Andreopoulos B."/>
            <person name="Lu D."/>
            <person name="Skrede I."/>
            <person name="Drula E."/>
            <person name="Henrissat B."/>
            <person name="Morin E."/>
            <person name="Kohler A."/>
            <person name="Barry K."/>
            <person name="LaButti K."/>
            <person name="Morin E."/>
            <person name="Salamov A."/>
            <person name="Lipzen A."/>
            <person name="Mereny Z."/>
            <person name="Hegedus B."/>
            <person name="Baldrian P."/>
            <person name="Stursova M."/>
            <person name="Weitz H."/>
            <person name="Taylor A."/>
            <person name="Grigoriev I.V."/>
            <person name="Nagy L.G."/>
            <person name="Martin F."/>
            <person name="Kauserud H."/>
        </authorList>
    </citation>
    <scope>NUCLEOTIDE SEQUENCE</scope>
    <source>
        <strain evidence="2">9144</strain>
    </source>
</reference>
<feature type="domain" description="Serine aminopeptidase S33" evidence="1">
    <location>
        <begin position="28"/>
        <end position="283"/>
    </location>
</feature>
<comment type="caution">
    <text evidence="2">The sequence shown here is derived from an EMBL/GenBank/DDBJ whole genome shotgun (WGS) entry which is preliminary data.</text>
</comment>